<dbReference type="GO" id="GO:0003677">
    <property type="term" value="F:DNA binding"/>
    <property type="evidence" value="ECO:0007669"/>
    <property type="project" value="UniProtKB-UniRule"/>
</dbReference>
<dbReference type="HAMAP" id="MF_00274">
    <property type="entry name" value="DNA_YbaB_EbfC"/>
    <property type="match status" value="1"/>
</dbReference>
<dbReference type="InterPro" id="IPR004401">
    <property type="entry name" value="YbaB/EbfC"/>
</dbReference>
<evidence type="ECO:0000256" key="1">
    <source>
        <dbReference type="ARBA" id="ARBA00023125"/>
    </source>
</evidence>
<reference evidence="4 5" key="1">
    <citation type="submission" date="2013-12" db="EMBL/GenBank/DDBJ databases">
        <authorList>
            <person name="Stott M."/>
        </authorList>
    </citation>
    <scope>NUCLEOTIDE SEQUENCE [LARGE SCALE GENOMIC DNA]</scope>
    <source>
        <strain evidence="4 5">K22</strain>
    </source>
</reference>
<keyword evidence="5" id="KW-1185">Reference proteome</keyword>
<gene>
    <name evidence="4" type="ORF">PYK22_01740</name>
</gene>
<dbReference type="GO" id="GO:0005829">
    <property type="term" value="C:cytosol"/>
    <property type="evidence" value="ECO:0007669"/>
    <property type="project" value="TreeGrafter"/>
</dbReference>
<dbReference type="AlphaFoldDB" id="A0A0B6WZJ9"/>
<evidence type="ECO:0000313" key="5">
    <source>
        <dbReference type="Proteomes" id="UP000031518"/>
    </source>
</evidence>
<dbReference type="Gene3D" id="3.30.1310.10">
    <property type="entry name" value="Nucleoid-associated protein YbaB-like domain"/>
    <property type="match status" value="1"/>
</dbReference>
<evidence type="ECO:0000256" key="2">
    <source>
        <dbReference type="HAMAP-Rule" id="MF_00274"/>
    </source>
</evidence>
<comment type="subunit">
    <text evidence="2">Homodimer.</text>
</comment>
<dbReference type="NCBIfam" id="TIGR00103">
    <property type="entry name" value="DNA_YbaB_EbfC"/>
    <property type="match status" value="1"/>
</dbReference>
<evidence type="ECO:0000256" key="3">
    <source>
        <dbReference type="SAM" id="Coils"/>
    </source>
</evidence>
<keyword evidence="2" id="KW-0963">Cytoplasm</keyword>
<comment type="subcellular location">
    <subcellularLocation>
        <location evidence="2">Cytoplasm</location>
        <location evidence="2">Nucleoid</location>
    </subcellularLocation>
</comment>
<protein>
    <recommendedName>
        <fullName evidence="2">Nucleoid-associated protein PYK22_01740</fullName>
    </recommendedName>
</protein>
<dbReference type="PIRSF" id="PIRSF004555">
    <property type="entry name" value="UCP004555"/>
    <property type="match status" value="1"/>
</dbReference>
<dbReference type="GO" id="GO:0043590">
    <property type="term" value="C:bacterial nucleoid"/>
    <property type="evidence" value="ECO:0007669"/>
    <property type="project" value="UniProtKB-UniRule"/>
</dbReference>
<comment type="similarity">
    <text evidence="2">Belongs to the YbaB/EbfC family.</text>
</comment>
<dbReference type="SUPFAM" id="SSF82607">
    <property type="entry name" value="YbaB-like"/>
    <property type="match status" value="1"/>
</dbReference>
<reference evidence="4 5" key="2">
    <citation type="submission" date="2015-01" db="EMBL/GenBank/DDBJ databases">
        <title>Complete genome sequence of Pyrinomonas methylaliphatogenes type strain K22T.</title>
        <authorList>
            <person name="Lee K.C.Y."/>
            <person name="Power J.F."/>
            <person name="Dunfield P.F."/>
            <person name="Morgan X.C."/>
            <person name="Huttenhower C."/>
            <person name="Stott M.B."/>
        </authorList>
    </citation>
    <scope>NUCLEOTIDE SEQUENCE [LARGE SCALE GENOMIC DNA]</scope>
    <source>
        <strain evidence="4 5">K22</strain>
    </source>
</reference>
<feature type="coiled-coil region" evidence="3">
    <location>
        <begin position="7"/>
        <end position="34"/>
    </location>
</feature>
<dbReference type="STRING" id="454194.PYK22_01740"/>
<dbReference type="Proteomes" id="UP000031518">
    <property type="component" value="Unassembled WGS sequence"/>
</dbReference>
<accession>A0A0B6WZJ9</accession>
<dbReference type="PANTHER" id="PTHR33449">
    <property type="entry name" value="NUCLEOID-ASSOCIATED PROTEIN YBAB"/>
    <property type="match status" value="1"/>
</dbReference>
<keyword evidence="1 2" id="KW-0238">DNA-binding</keyword>
<name>A0A0B6WZJ9_9BACT</name>
<dbReference type="EMBL" id="CBXV010000006">
    <property type="protein sequence ID" value="CDM65734.1"/>
    <property type="molecule type" value="Genomic_DNA"/>
</dbReference>
<proteinExistence type="inferred from homology"/>
<dbReference type="InterPro" id="IPR036894">
    <property type="entry name" value="YbaB-like_sf"/>
</dbReference>
<sequence length="105" mass="11395">MMKFPGGMNLQQMLKQAQAMQEKLQQEMEALRVEASVGGGMVSVEMRGTKELTALKIDPEAIKDGDVEMLQDMVIAAVNEAGRKVDEAMRSKLGGMLPPGLGNLF</sequence>
<evidence type="ECO:0000313" key="4">
    <source>
        <dbReference type="EMBL" id="CDM65734.1"/>
    </source>
</evidence>
<keyword evidence="3" id="KW-0175">Coiled coil</keyword>
<dbReference type="Pfam" id="PF02575">
    <property type="entry name" value="YbaB_DNA_bd"/>
    <property type="match status" value="1"/>
</dbReference>
<comment type="function">
    <text evidence="2">Binds to DNA and alters its conformation. May be involved in regulation of gene expression, nucleoid organization and DNA protection.</text>
</comment>
<organism evidence="4 5">
    <name type="scientific">Pyrinomonas methylaliphatogenes</name>
    <dbReference type="NCBI Taxonomy" id="454194"/>
    <lineage>
        <taxon>Bacteria</taxon>
        <taxon>Pseudomonadati</taxon>
        <taxon>Acidobacteriota</taxon>
        <taxon>Blastocatellia</taxon>
        <taxon>Blastocatellales</taxon>
        <taxon>Pyrinomonadaceae</taxon>
        <taxon>Pyrinomonas</taxon>
    </lineage>
</organism>
<dbReference type="PANTHER" id="PTHR33449:SF1">
    <property type="entry name" value="NUCLEOID-ASSOCIATED PROTEIN YBAB"/>
    <property type="match status" value="1"/>
</dbReference>